<sequence>MEPLKEMFNHRFYVTFATAFENADKHFNGKQFIKEVTRDLDALSLNERLRNTAVVLQQHLPADYSKAVGILFKAINEVPRGYTALVFPDFVGRYGKDHFELSMEALKYFTTFGSSEFAIREFLKVAPEKVLRVMKTWSEDHNPHVRRLASEGSRPRLPWSFKLDAVIKNPALTRDIIEQLKADEEVYVKKSVANHLNDISKDNPDYMIRVLKSWGTTNPHTAWIIKHASRSLIKKGHKDSLDIFNFEKRVKVRIEKFRLAASRIQLGETLQFAFDIVSEKAAPQKLVIDYAIHYPKSAGSISRKVFKLKEITLLPDQRLHIIKKQVFKDFTTRKHYPGKHSIEIIINGKTLAEKNFHLSV</sequence>
<protein>
    <submittedName>
        <fullName evidence="1">DNA alkylation repair protein</fullName>
    </submittedName>
</protein>
<comment type="caution">
    <text evidence="1">The sequence shown here is derived from an EMBL/GenBank/DDBJ whole genome shotgun (WGS) entry which is preliminary data.</text>
</comment>
<dbReference type="EMBL" id="JBEXAC010000001">
    <property type="protein sequence ID" value="MET6996797.1"/>
    <property type="molecule type" value="Genomic_DNA"/>
</dbReference>
<organism evidence="1 2">
    <name type="scientific">Chitinophaga defluvii</name>
    <dbReference type="NCBI Taxonomy" id="3163343"/>
    <lineage>
        <taxon>Bacteria</taxon>
        <taxon>Pseudomonadati</taxon>
        <taxon>Bacteroidota</taxon>
        <taxon>Chitinophagia</taxon>
        <taxon>Chitinophagales</taxon>
        <taxon>Chitinophagaceae</taxon>
        <taxon>Chitinophaga</taxon>
    </lineage>
</organism>
<proteinExistence type="predicted"/>
<accession>A0ABV2T185</accession>
<dbReference type="RefSeq" id="WP_354659438.1">
    <property type="nucleotide sequence ID" value="NZ_JBEXAC010000001.1"/>
</dbReference>
<reference evidence="1 2" key="1">
    <citation type="submission" date="2024-06" db="EMBL/GenBank/DDBJ databases">
        <title>Chitinophaga defluvii sp. nov., isolated from municipal sewage.</title>
        <authorList>
            <person name="Zhang L."/>
        </authorList>
    </citation>
    <scope>NUCLEOTIDE SEQUENCE [LARGE SCALE GENOMIC DNA]</scope>
    <source>
        <strain evidence="1 2">H8</strain>
    </source>
</reference>
<dbReference type="InterPro" id="IPR014825">
    <property type="entry name" value="DNA_alkylation"/>
</dbReference>
<name>A0ABV2T185_9BACT</name>
<dbReference type="SUPFAM" id="SSF48371">
    <property type="entry name" value="ARM repeat"/>
    <property type="match status" value="1"/>
</dbReference>
<evidence type="ECO:0000313" key="1">
    <source>
        <dbReference type="EMBL" id="MET6996797.1"/>
    </source>
</evidence>
<keyword evidence="2" id="KW-1185">Reference proteome</keyword>
<evidence type="ECO:0000313" key="2">
    <source>
        <dbReference type="Proteomes" id="UP001549749"/>
    </source>
</evidence>
<dbReference type="Gene3D" id="1.25.40.290">
    <property type="entry name" value="ARM repeat domains"/>
    <property type="match status" value="1"/>
</dbReference>
<gene>
    <name evidence="1" type="ORF">ABR189_05440</name>
</gene>
<dbReference type="Pfam" id="PF08713">
    <property type="entry name" value="DNA_alkylation"/>
    <property type="match status" value="1"/>
</dbReference>
<dbReference type="InterPro" id="IPR016024">
    <property type="entry name" value="ARM-type_fold"/>
</dbReference>
<dbReference type="Proteomes" id="UP001549749">
    <property type="component" value="Unassembled WGS sequence"/>
</dbReference>